<gene>
    <name evidence="3" type="ORF">MBSD_n1235</name>
</gene>
<dbReference type="AlphaFoldDB" id="A0A0K8QM55"/>
<dbReference type="InterPro" id="IPR032710">
    <property type="entry name" value="NTF2-like_dom_sf"/>
</dbReference>
<protein>
    <recommendedName>
        <fullName evidence="2">SnoaL-like domain-containing protein</fullName>
    </recommendedName>
</protein>
<keyword evidence="4" id="KW-1185">Reference proteome</keyword>
<dbReference type="EMBL" id="DF970179">
    <property type="protein sequence ID" value="GAP65933.1"/>
    <property type="molecule type" value="Genomic_DNA"/>
</dbReference>
<evidence type="ECO:0000313" key="3">
    <source>
        <dbReference type="EMBL" id="GAP65933.1"/>
    </source>
</evidence>
<dbReference type="Proteomes" id="UP000253740">
    <property type="component" value="Unassembled WGS sequence"/>
</dbReference>
<dbReference type="InterPro" id="IPR037401">
    <property type="entry name" value="SnoaL-like"/>
</dbReference>
<sequence>MRHPICGFALAALLAATSASAAASTPSEAARTLLDAYARGDKATVMSMVDPHDIHVYGTDISEVAADPAAFERMFEADQKLWGGKAKFGEMSHVSTIRTRNLATLFFDISFSVGSQPPLQVRFATVWRREHGMWKLVQSTNAVPTVGQSASEILAKPHH</sequence>
<proteinExistence type="predicted"/>
<name>A0A0K8QM55_9GAMM</name>
<keyword evidence="1" id="KW-0732">Signal</keyword>
<dbReference type="SUPFAM" id="SSF54427">
    <property type="entry name" value="NTF2-like"/>
    <property type="match status" value="1"/>
</dbReference>
<feature type="chain" id="PRO_5005515048" description="SnoaL-like domain-containing protein" evidence="1">
    <location>
        <begin position="22"/>
        <end position="159"/>
    </location>
</feature>
<dbReference type="STRING" id="1475481.GCA_000953855_01253"/>
<dbReference type="RefSeq" id="WP_062536144.1">
    <property type="nucleotide sequence ID" value="NZ_DF970179.1"/>
</dbReference>
<evidence type="ECO:0000259" key="2">
    <source>
        <dbReference type="Pfam" id="PF13474"/>
    </source>
</evidence>
<dbReference type="Gene3D" id="3.10.450.50">
    <property type="match status" value="1"/>
</dbReference>
<evidence type="ECO:0000313" key="4">
    <source>
        <dbReference type="Proteomes" id="UP000253740"/>
    </source>
</evidence>
<evidence type="ECO:0000256" key="1">
    <source>
        <dbReference type="SAM" id="SignalP"/>
    </source>
</evidence>
<reference evidence="3" key="1">
    <citation type="submission" date="2015-08" db="EMBL/GenBank/DDBJ databases">
        <title>Complete DNA Sequence of Pseudomonas syringae pv. actinidiae, the Causal Agent of Kiwifruit Canker Disease.</title>
        <authorList>
            <person name="Rikkerink E.H.A."/>
            <person name="Fineran P.C."/>
        </authorList>
    </citation>
    <scope>NUCLEOTIDE SEQUENCE</scope>
    <source>
        <strain evidence="3">SkMP5</strain>
    </source>
</reference>
<accession>A0A0K8QM55</accession>
<feature type="signal peptide" evidence="1">
    <location>
        <begin position="1"/>
        <end position="21"/>
    </location>
</feature>
<dbReference type="Pfam" id="PF13474">
    <property type="entry name" value="SnoaL_3"/>
    <property type="match status" value="1"/>
</dbReference>
<feature type="domain" description="SnoaL-like" evidence="2">
    <location>
        <begin position="31"/>
        <end position="140"/>
    </location>
</feature>
<organism evidence="3">
    <name type="scientific">Mizugakiibacter sediminis</name>
    <dbReference type="NCBI Taxonomy" id="1475481"/>
    <lineage>
        <taxon>Bacteria</taxon>
        <taxon>Pseudomonadati</taxon>
        <taxon>Pseudomonadota</taxon>
        <taxon>Gammaproteobacteria</taxon>
        <taxon>Lysobacterales</taxon>
        <taxon>Rhodanobacteraceae</taxon>
        <taxon>Mizugakiibacter</taxon>
    </lineage>
</organism>